<dbReference type="EMBL" id="AGUE01000198">
    <property type="protein sequence ID" value="EHK97350.1"/>
    <property type="molecule type" value="Genomic_DNA"/>
</dbReference>
<name>H0EVV1_GLAL7</name>
<evidence type="ECO:0000256" key="1">
    <source>
        <dbReference type="SAM" id="MobiDB-lite"/>
    </source>
</evidence>
<sequence>MLLHEAFNQVINLNGDFPDNSKIETFSQTQRQILVNQNTSPLTANHVVGSSGQPFVQLSQNAMTIETNNATDLVGAQIEFPIDQATLDQAGVTADNTFVAKLSPDRQAWIVMEGQKSVNTTDNTVRLIKMNNIDGEYMAIGRKTVETSNVVSPFGQSQQQSVNVTGSGIQELEFQDGFRMAVMATQPMTINTDVVNGVSSSMLGSGEMTVNNYRYLVTSNLAGVNPGLNQMMTVVQLPINAQRIMDMAIRTGAGPNSTVTLAIAQRVVLPNPGGAVGNLSPQPQRRQADNTTAEAPAAGNTTEPATDPASSTAASDPAATSAATDASQPQPQAAQPAASNPAATQLLLAPTFSTLTSATVIDAANGRIAAAVPQVDEWIAILKVA</sequence>
<evidence type="ECO:0000313" key="3">
    <source>
        <dbReference type="Proteomes" id="UP000005446"/>
    </source>
</evidence>
<feature type="region of interest" description="Disordered" evidence="1">
    <location>
        <begin position="274"/>
        <end position="339"/>
    </location>
</feature>
<evidence type="ECO:0000313" key="2">
    <source>
        <dbReference type="EMBL" id="EHK97350.1"/>
    </source>
</evidence>
<proteinExistence type="predicted"/>
<accession>H0EVV1</accession>
<gene>
    <name evidence="2" type="ORF">M7I_6908</name>
</gene>
<keyword evidence="3" id="KW-1185">Reference proteome</keyword>
<feature type="compositionally biased region" description="Low complexity" evidence="1">
    <location>
        <begin position="304"/>
        <end position="339"/>
    </location>
</feature>
<dbReference type="HOGENOM" id="CLU_027821_1_0_1"/>
<comment type="caution">
    <text evidence="2">The sequence shown here is derived from an EMBL/GenBank/DDBJ whole genome shotgun (WGS) entry which is preliminary data.</text>
</comment>
<feature type="compositionally biased region" description="Polar residues" evidence="1">
    <location>
        <begin position="279"/>
        <end position="303"/>
    </location>
</feature>
<reference evidence="2 3" key="1">
    <citation type="journal article" date="2012" name="Eukaryot. Cell">
        <title>Genome sequence of the fungus Glarea lozoyensis: the first genome sequence of a species from the Helotiaceae family.</title>
        <authorList>
            <person name="Youssar L."/>
            <person name="Gruening B.A."/>
            <person name="Erxleben A."/>
            <person name="Guenther S."/>
            <person name="Huettel W."/>
        </authorList>
    </citation>
    <scope>NUCLEOTIDE SEQUENCE [LARGE SCALE GENOMIC DNA]</scope>
    <source>
        <strain evidence="3">ATCC 74030 / MF5533</strain>
    </source>
</reference>
<protein>
    <submittedName>
        <fullName evidence="2">Uncharacterized protein</fullName>
    </submittedName>
</protein>
<organism evidence="2 3">
    <name type="scientific">Glarea lozoyensis (strain ATCC 74030 / MF5533)</name>
    <dbReference type="NCBI Taxonomy" id="1104152"/>
    <lineage>
        <taxon>Eukaryota</taxon>
        <taxon>Fungi</taxon>
        <taxon>Dikarya</taxon>
        <taxon>Ascomycota</taxon>
        <taxon>Pezizomycotina</taxon>
        <taxon>Leotiomycetes</taxon>
        <taxon>Helotiales</taxon>
        <taxon>Helotiaceae</taxon>
        <taxon>Glarea</taxon>
    </lineage>
</organism>
<dbReference type="AlphaFoldDB" id="H0EVV1"/>
<dbReference type="Proteomes" id="UP000005446">
    <property type="component" value="Unassembled WGS sequence"/>
</dbReference>
<dbReference type="OrthoDB" id="6513042at2759"/>
<dbReference type="InParanoid" id="H0EVV1"/>